<dbReference type="OrthoDB" id="540174at2759"/>
<dbReference type="PANTHER" id="PTHR28657:SF5">
    <property type="entry name" value="INDOLEAMINE 2,3-DIOXYGENASE"/>
    <property type="match status" value="1"/>
</dbReference>
<dbReference type="Pfam" id="PF01231">
    <property type="entry name" value="IDO"/>
    <property type="match status" value="1"/>
</dbReference>
<keyword evidence="7" id="KW-1185">Reference proteome</keyword>
<protein>
    <submittedName>
        <fullName evidence="6">Tryptophan 2,3-dioxygenase</fullName>
    </submittedName>
</protein>
<accession>A0A1B9IIP2</accession>
<feature type="compositionally biased region" description="Polar residues" evidence="5">
    <location>
        <begin position="42"/>
        <end position="57"/>
    </location>
</feature>
<dbReference type="STRING" id="1331196.A0A1B9IIP2"/>
<evidence type="ECO:0000256" key="3">
    <source>
        <dbReference type="ARBA" id="ARBA00023004"/>
    </source>
</evidence>
<dbReference type="InterPro" id="IPR000898">
    <property type="entry name" value="Indolamine_dOase"/>
</dbReference>
<evidence type="ECO:0000313" key="7">
    <source>
        <dbReference type="Proteomes" id="UP000092583"/>
    </source>
</evidence>
<feature type="compositionally biased region" description="Pro residues" evidence="5">
    <location>
        <begin position="1"/>
        <end position="12"/>
    </location>
</feature>
<keyword evidence="6" id="KW-0560">Oxidoreductase</keyword>
<dbReference type="PANTHER" id="PTHR28657">
    <property type="entry name" value="INDOLEAMINE 2,3-DIOXYGENASE"/>
    <property type="match status" value="1"/>
</dbReference>
<evidence type="ECO:0000256" key="2">
    <source>
        <dbReference type="ARBA" id="ARBA00022723"/>
    </source>
</evidence>
<dbReference type="GO" id="GO:0020037">
    <property type="term" value="F:heme binding"/>
    <property type="evidence" value="ECO:0007669"/>
    <property type="project" value="InterPro"/>
</dbReference>
<keyword evidence="2 4" id="KW-0479">Metal-binding</keyword>
<feature type="region of interest" description="Disordered" evidence="5">
    <location>
        <begin position="402"/>
        <end position="425"/>
    </location>
</feature>
<evidence type="ECO:0000256" key="5">
    <source>
        <dbReference type="SAM" id="MobiDB-lite"/>
    </source>
</evidence>
<reference evidence="6 7" key="1">
    <citation type="submission" date="2013-07" db="EMBL/GenBank/DDBJ databases">
        <title>The Genome Sequence of Kwoniella mangroviensis CBS10435.</title>
        <authorList>
            <consortium name="The Broad Institute Genome Sequencing Platform"/>
            <person name="Cuomo C."/>
            <person name="Litvintseva A."/>
            <person name="Chen Y."/>
            <person name="Heitman J."/>
            <person name="Sun S."/>
            <person name="Springer D."/>
            <person name="Dromer F."/>
            <person name="Young S.K."/>
            <person name="Zeng Q."/>
            <person name="Gargeya S."/>
            <person name="Fitzgerald M."/>
            <person name="Abouelleil A."/>
            <person name="Alvarado L."/>
            <person name="Berlin A.M."/>
            <person name="Chapman S.B."/>
            <person name="Dewar J."/>
            <person name="Goldberg J."/>
            <person name="Griggs A."/>
            <person name="Gujja S."/>
            <person name="Hansen M."/>
            <person name="Howarth C."/>
            <person name="Imamovic A."/>
            <person name="Larimer J."/>
            <person name="McCowan C."/>
            <person name="Murphy C."/>
            <person name="Pearson M."/>
            <person name="Priest M."/>
            <person name="Roberts A."/>
            <person name="Saif S."/>
            <person name="Shea T."/>
            <person name="Sykes S."/>
            <person name="Wortman J."/>
            <person name="Nusbaum C."/>
            <person name="Birren B."/>
        </authorList>
    </citation>
    <scope>NUCLEOTIDE SEQUENCE [LARGE SCALE GENOMIC DNA]</scope>
    <source>
        <strain evidence="6 7">CBS 10435</strain>
    </source>
</reference>
<dbReference type="SUPFAM" id="SSF140959">
    <property type="entry name" value="Indolic compounds 2,3-dioxygenase-like"/>
    <property type="match status" value="1"/>
</dbReference>
<dbReference type="GO" id="GO:0046872">
    <property type="term" value="F:metal ion binding"/>
    <property type="evidence" value="ECO:0007669"/>
    <property type="project" value="UniProtKB-KW"/>
</dbReference>
<dbReference type="GO" id="GO:0033754">
    <property type="term" value="F:indoleamine 2,3-dioxygenase activity"/>
    <property type="evidence" value="ECO:0007669"/>
    <property type="project" value="TreeGrafter"/>
</dbReference>
<keyword evidence="6" id="KW-0223">Dioxygenase</keyword>
<dbReference type="GO" id="GO:0019441">
    <property type="term" value="P:L-tryptophan catabolic process to kynurenine"/>
    <property type="evidence" value="ECO:0007669"/>
    <property type="project" value="InterPro"/>
</dbReference>
<proteinExistence type="inferred from homology"/>
<evidence type="ECO:0000256" key="1">
    <source>
        <dbReference type="ARBA" id="ARBA00007119"/>
    </source>
</evidence>
<name>A0A1B9IIP2_9TREE</name>
<dbReference type="InterPro" id="IPR037217">
    <property type="entry name" value="Trp/Indoleamine_2_3_dOase-like"/>
</dbReference>
<dbReference type="GO" id="GO:0005737">
    <property type="term" value="C:cytoplasm"/>
    <property type="evidence" value="ECO:0007669"/>
    <property type="project" value="TreeGrafter"/>
</dbReference>
<keyword evidence="4" id="KW-0349">Heme</keyword>
<dbReference type="EMBL" id="KI669466">
    <property type="protein sequence ID" value="OCF55538.1"/>
    <property type="molecule type" value="Genomic_DNA"/>
</dbReference>
<comment type="similarity">
    <text evidence="1">Belongs to the indoleamine 2,3-dioxygenase family.</text>
</comment>
<dbReference type="GO" id="GO:0034354">
    <property type="term" value="P:'de novo' NAD+ biosynthetic process from L-tryptophan"/>
    <property type="evidence" value="ECO:0007669"/>
    <property type="project" value="TreeGrafter"/>
</dbReference>
<evidence type="ECO:0000313" key="6">
    <source>
        <dbReference type="EMBL" id="OCF55538.1"/>
    </source>
</evidence>
<dbReference type="Gene3D" id="1.20.58.480">
    <property type="match status" value="1"/>
</dbReference>
<organism evidence="6 7">
    <name type="scientific">Kwoniella mangroviensis CBS 10435</name>
    <dbReference type="NCBI Taxonomy" id="1331196"/>
    <lineage>
        <taxon>Eukaryota</taxon>
        <taxon>Fungi</taxon>
        <taxon>Dikarya</taxon>
        <taxon>Basidiomycota</taxon>
        <taxon>Agaricomycotina</taxon>
        <taxon>Tremellomycetes</taxon>
        <taxon>Tremellales</taxon>
        <taxon>Cryptococcaceae</taxon>
        <taxon>Kwoniella</taxon>
    </lineage>
</organism>
<reference evidence="7" key="2">
    <citation type="submission" date="2013-12" db="EMBL/GenBank/DDBJ databases">
        <title>Evolution of pathogenesis and genome organization in the Tremellales.</title>
        <authorList>
            <person name="Cuomo C."/>
            <person name="Litvintseva A."/>
            <person name="Heitman J."/>
            <person name="Chen Y."/>
            <person name="Sun S."/>
            <person name="Springer D."/>
            <person name="Dromer F."/>
            <person name="Young S."/>
            <person name="Zeng Q."/>
            <person name="Chapman S."/>
            <person name="Gujja S."/>
            <person name="Saif S."/>
            <person name="Birren B."/>
        </authorList>
    </citation>
    <scope>NUCLEOTIDE SEQUENCE [LARGE SCALE GENOMIC DNA]</scope>
    <source>
        <strain evidence="7">CBS 10435</strain>
    </source>
</reference>
<feature type="compositionally biased region" description="Polar residues" evidence="5">
    <location>
        <begin position="335"/>
        <end position="345"/>
    </location>
</feature>
<feature type="region of interest" description="Disordered" evidence="5">
    <location>
        <begin position="335"/>
        <end position="358"/>
    </location>
</feature>
<evidence type="ECO:0000256" key="4">
    <source>
        <dbReference type="PIRSR" id="PIRSR600898-1"/>
    </source>
</evidence>
<dbReference type="AlphaFoldDB" id="A0A1B9IIP2"/>
<feature type="region of interest" description="Disordered" evidence="5">
    <location>
        <begin position="1"/>
        <end position="57"/>
    </location>
</feature>
<keyword evidence="3 4" id="KW-0408">Iron</keyword>
<dbReference type="Proteomes" id="UP000092583">
    <property type="component" value="Unassembled WGS sequence"/>
</dbReference>
<feature type="binding site" description="proximal binding residue" evidence="4">
    <location>
        <position position="487"/>
    </location>
    <ligand>
        <name>heme b</name>
        <dbReference type="ChEBI" id="CHEBI:60344"/>
    </ligand>
    <ligandPart>
        <name>Fe</name>
        <dbReference type="ChEBI" id="CHEBI:18248"/>
    </ligandPart>
</feature>
<sequence length="566" mass="61913">MIPKRSPSPVPSSPMTHQLPPNHFLSLQPSFAQPTVAFPSGVPSTSSHESHGQAPNTASLASADFEVDVRTGFLPGAKNVERLTGKYEVWEEALDAAKGSQPGSGLIIGGQREQENLWRNGIQMMPVVDTADLLVSLPHLRRAHVVLTFLAHFYVHTTPASTPSPVTSSKEPIPIPACISVPFLSVSPLLGLPPVLTYADTVLWNFLPSNPSIAPSASVNPPSEIVTTFTGTRSEEQFYLISALTEIAGAEALRLMRQSLDELFLADEKALRRLTMYLKKLANQIDKISDITMTLMKEVDPEEFYHLIRPWFKGGDGEGPNSAGWNYLGLDDTTSTTSVAESSDTQGKKGKLFSGPSAGQSSLIHAIDIFLTVDHSPTEQEKLEALNAVEHPTQSKILVNSTPIKPSEKPAPPAHGHGHGPAPKGEATFVQRMLQYMPLPHRSFILHLSTHPTPLRPLVVHYAASHPALAAAYDGALESLRRFREKHMRIVSLFIVQQARRQPSERVRKMMGLEPLTGEEEAQVKEVDITEIRGTGGSALFKFLKRCRDNTTKAMVRPSQAGYELE</sequence>
<gene>
    <name evidence="6" type="ORF">L486_07022</name>
</gene>